<dbReference type="EMBL" id="VFOW01000001">
    <property type="protein sequence ID" value="TQL77745.1"/>
    <property type="molecule type" value="Genomic_DNA"/>
</dbReference>
<protein>
    <submittedName>
        <fullName evidence="5">Ribosomal-protein-alanine N-acetyltransferase</fullName>
    </submittedName>
</protein>
<dbReference type="InterPro" id="IPR000182">
    <property type="entry name" value="GNAT_dom"/>
</dbReference>
<comment type="similarity">
    <text evidence="3">Belongs to the acetyltransferase family. RimJ subfamily.</text>
</comment>
<keyword evidence="1 5" id="KW-0808">Transferase</keyword>
<sequence>MNMYNPGWPATLTHDRVSLRPYRRSDATHWSAVRRRNEGWLAHWEPASGASWHEANSPAGFRTMYRDLRRSAKTGATWPFAVCYDGELVGGMTVGSITRRAFCSAHVGYWIDEQHAGKGIAPTALALICDHAFTSGRLHRIEVNIQPHNTPSRRVVEKLGFREEAMYKAYLYINNQWRDHIGFGMTVEDVTGGGVLARWLKSGKD</sequence>
<dbReference type="Proteomes" id="UP000317043">
    <property type="component" value="Unassembled WGS sequence"/>
</dbReference>
<keyword evidence="2" id="KW-0012">Acyltransferase</keyword>
<dbReference type="RefSeq" id="WP_142041089.1">
    <property type="nucleotide sequence ID" value="NZ_JBHTGS010000001.1"/>
</dbReference>
<evidence type="ECO:0000259" key="4">
    <source>
        <dbReference type="PROSITE" id="PS51186"/>
    </source>
</evidence>
<organism evidence="5 6">
    <name type="scientific">Stackebrandtia endophytica</name>
    <dbReference type="NCBI Taxonomy" id="1496996"/>
    <lineage>
        <taxon>Bacteria</taxon>
        <taxon>Bacillati</taxon>
        <taxon>Actinomycetota</taxon>
        <taxon>Actinomycetes</taxon>
        <taxon>Glycomycetales</taxon>
        <taxon>Glycomycetaceae</taxon>
        <taxon>Stackebrandtia</taxon>
    </lineage>
</organism>
<dbReference type="PANTHER" id="PTHR43792">
    <property type="entry name" value="GNAT FAMILY, PUTATIVE (AFU_ORTHOLOGUE AFUA_3G00765)-RELATED-RELATED"/>
    <property type="match status" value="1"/>
</dbReference>
<name>A0A543AYU3_9ACTN</name>
<reference evidence="5 6" key="1">
    <citation type="submission" date="2019-06" db="EMBL/GenBank/DDBJ databases">
        <title>Sequencing the genomes of 1000 actinobacteria strains.</title>
        <authorList>
            <person name="Klenk H.-P."/>
        </authorList>
    </citation>
    <scope>NUCLEOTIDE SEQUENCE [LARGE SCALE GENOMIC DNA]</scope>
    <source>
        <strain evidence="5 6">DSM 45928</strain>
    </source>
</reference>
<proteinExistence type="inferred from homology"/>
<dbReference type="Gene3D" id="3.40.630.30">
    <property type="match status" value="1"/>
</dbReference>
<dbReference type="PROSITE" id="PS51186">
    <property type="entry name" value="GNAT"/>
    <property type="match status" value="1"/>
</dbReference>
<dbReference type="Pfam" id="PF13302">
    <property type="entry name" value="Acetyltransf_3"/>
    <property type="match status" value="1"/>
</dbReference>
<dbReference type="InterPro" id="IPR016181">
    <property type="entry name" value="Acyl_CoA_acyltransferase"/>
</dbReference>
<evidence type="ECO:0000256" key="2">
    <source>
        <dbReference type="ARBA" id="ARBA00023315"/>
    </source>
</evidence>
<comment type="caution">
    <text evidence="5">The sequence shown here is derived from an EMBL/GenBank/DDBJ whole genome shotgun (WGS) entry which is preliminary data.</text>
</comment>
<evidence type="ECO:0000313" key="5">
    <source>
        <dbReference type="EMBL" id="TQL77745.1"/>
    </source>
</evidence>
<keyword evidence="6" id="KW-1185">Reference proteome</keyword>
<dbReference type="OrthoDB" id="5242221at2"/>
<accession>A0A543AYU3</accession>
<evidence type="ECO:0000313" key="6">
    <source>
        <dbReference type="Proteomes" id="UP000317043"/>
    </source>
</evidence>
<evidence type="ECO:0000256" key="3">
    <source>
        <dbReference type="ARBA" id="ARBA00038502"/>
    </source>
</evidence>
<evidence type="ECO:0000256" key="1">
    <source>
        <dbReference type="ARBA" id="ARBA00022679"/>
    </source>
</evidence>
<dbReference type="InterPro" id="IPR051531">
    <property type="entry name" value="N-acetyltransferase"/>
</dbReference>
<dbReference type="AlphaFoldDB" id="A0A543AYU3"/>
<dbReference type="PANTHER" id="PTHR43792:SF8">
    <property type="entry name" value="[RIBOSOMAL PROTEIN US5]-ALANINE N-ACETYLTRANSFERASE"/>
    <property type="match status" value="1"/>
</dbReference>
<feature type="domain" description="N-acetyltransferase" evidence="4">
    <location>
        <begin position="17"/>
        <end position="188"/>
    </location>
</feature>
<dbReference type="SUPFAM" id="SSF55729">
    <property type="entry name" value="Acyl-CoA N-acyltransferases (Nat)"/>
    <property type="match status" value="1"/>
</dbReference>
<dbReference type="GO" id="GO:0005737">
    <property type="term" value="C:cytoplasm"/>
    <property type="evidence" value="ECO:0007669"/>
    <property type="project" value="TreeGrafter"/>
</dbReference>
<dbReference type="GO" id="GO:0008999">
    <property type="term" value="F:protein-N-terminal-alanine acetyltransferase activity"/>
    <property type="evidence" value="ECO:0007669"/>
    <property type="project" value="TreeGrafter"/>
</dbReference>
<gene>
    <name evidence="5" type="ORF">FB566_3309</name>
</gene>
<dbReference type="InParanoid" id="A0A543AYU3"/>